<comment type="caution">
    <text evidence="3">The sequence shown here is derived from an EMBL/GenBank/DDBJ whole genome shotgun (WGS) entry which is preliminary data.</text>
</comment>
<protein>
    <submittedName>
        <fullName evidence="3">Uncharacterized protein</fullName>
    </submittedName>
</protein>
<reference evidence="2 4" key="1">
    <citation type="submission" date="2017-12" db="EMBL/GenBank/DDBJ databases">
        <title>Genomic Encyclopedia of Type Strains, Phase III (KMG-III): the genomes of soil and plant-associated and newly described type strains.</title>
        <authorList>
            <person name="Whitman W."/>
        </authorList>
    </citation>
    <scope>NUCLEOTIDE SEQUENCE [LARGE SCALE GENOMIC DNA]</scope>
    <source>
        <strain evidence="2 4">IP-10</strain>
    </source>
</reference>
<name>A0A497UDF3_9FLAO</name>
<dbReference type="Proteomes" id="UP000233767">
    <property type="component" value="Unassembled WGS sequence"/>
</dbReference>
<feature type="coiled-coil region" evidence="1">
    <location>
        <begin position="308"/>
        <end position="335"/>
    </location>
</feature>
<accession>A0A497UDF3</accession>
<sequence length="365" mass="42165">MFWKASILFPIITPLKKTRQSMKKTVLAIFALFAITLAKAQDFRTPVDYLNFIGKESAAISRNTWNYTKAVAHSKSARRIDASRKALLKSIQNASKKIAGLKNGYKGDTEYRDQLLSYLSISEKYINDEYEKIIDMQEVAEQSYDFMEAYIMARDLVNEKINDEVEKLNANQKLFGNKYNIQITDDNSDLSKKMRASNAVFKYHTEMFLIFFKVNVTDINLMKSIEQKDLNAIQQHASSLELYANEGLEKLKTTVPFNKDASLIEATKKALEFYKKEAIELTPKVVSFLMLNQQVEDTKESLDKKPEKNRTKQEIDNFNNLVKSVNNEISEYNKLNSKFYQNKIAVNTEWEQAGEQFISKHVPKD</sequence>
<evidence type="ECO:0000313" key="5">
    <source>
        <dbReference type="Proteomes" id="UP000275027"/>
    </source>
</evidence>
<dbReference type="EMBL" id="PJND01000009">
    <property type="protein sequence ID" value="PKW20656.1"/>
    <property type="molecule type" value="Genomic_DNA"/>
</dbReference>
<proteinExistence type="predicted"/>
<keyword evidence="1" id="KW-0175">Coiled coil</keyword>
<reference evidence="3 5" key="2">
    <citation type="submission" date="2018-10" db="EMBL/GenBank/DDBJ databases">
        <title>Genomic Encyclopedia of Archaeal and Bacterial Type Strains, Phase II (KMG-II): from individual species to whole genera.</title>
        <authorList>
            <person name="Goeker M."/>
        </authorList>
    </citation>
    <scope>NUCLEOTIDE SEQUENCE [LARGE SCALE GENOMIC DNA]</scope>
    <source>
        <strain evidence="3 5">DSM 21886</strain>
    </source>
</reference>
<keyword evidence="4" id="KW-1185">Reference proteome</keyword>
<evidence type="ECO:0000313" key="2">
    <source>
        <dbReference type="EMBL" id="PKW20656.1"/>
    </source>
</evidence>
<evidence type="ECO:0000256" key="1">
    <source>
        <dbReference type="SAM" id="Coils"/>
    </source>
</evidence>
<organism evidence="3 5">
    <name type="scientific">Flavobacterium lindanitolerans</name>
    <dbReference type="NCBI Taxonomy" id="428988"/>
    <lineage>
        <taxon>Bacteria</taxon>
        <taxon>Pseudomonadati</taxon>
        <taxon>Bacteroidota</taxon>
        <taxon>Flavobacteriia</taxon>
        <taxon>Flavobacteriales</taxon>
        <taxon>Flavobacteriaceae</taxon>
        <taxon>Flavobacterium</taxon>
    </lineage>
</organism>
<dbReference type="AlphaFoldDB" id="A0A497UDF3"/>
<dbReference type="EMBL" id="RCCB01000013">
    <property type="protein sequence ID" value="RLJ24099.1"/>
    <property type="molecule type" value="Genomic_DNA"/>
</dbReference>
<dbReference type="Proteomes" id="UP000275027">
    <property type="component" value="Unassembled WGS sequence"/>
</dbReference>
<evidence type="ECO:0000313" key="4">
    <source>
        <dbReference type="Proteomes" id="UP000233767"/>
    </source>
</evidence>
<gene>
    <name evidence="2" type="ORF">B0G92_2806</name>
    <name evidence="3" type="ORF">CLV50_2816</name>
</gene>
<evidence type="ECO:0000313" key="3">
    <source>
        <dbReference type="EMBL" id="RLJ24099.1"/>
    </source>
</evidence>